<dbReference type="KEGG" id="bbig:BBBOND_0107060"/>
<organism evidence="1 2">
    <name type="scientific">Babesia bigemina</name>
    <dbReference type="NCBI Taxonomy" id="5866"/>
    <lineage>
        <taxon>Eukaryota</taxon>
        <taxon>Sar</taxon>
        <taxon>Alveolata</taxon>
        <taxon>Apicomplexa</taxon>
        <taxon>Aconoidasida</taxon>
        <taxon>Piroplasmida</taxon>
        <taxon>Babesiidae</taxon>
        <taxon>Babesia</taxon>
    </lineage>
</organism>
<dbReference type="AlphaFoldDB" id="A0A061D2U3"/>
<accession>A0A061D2U3</accession>
<reference evidence="2" key="1">
    <citation type="journal article" date="2014" name="Nucleic Acids Res.">
        <title>The evolutionary dynamics of variant antigen genes in Babesia reveal a history of genomic innovation underlying host-parasite interaction.</title>
        <authorList>
            <person name="Jackson A.P."/>
            <person name="Otto T.D."/>
            <person name="Darby A."/>
            <person name="Ramaprasad A."/>
            <person name="Xia D."/>
            <person name="Echaide I.E."/>
            <person name="Farber M."/>
            <person name="Gahlot S."/>
            <person name="Gamble J."/>
            <person name="Gupta D."/>
            <person name="Gupta Y."/>
            <person name="Jackson L."/>
            <person name="Malandrin L."/>
            <person name="Malas T.B."/>
            <person name="Moussa E."/>
            <person name="Nair M."/>
            <person name="Reid A.J."/>
            <person name="Sanders M."/>
            <person name="Sharma J."/>
            <person name="Tracey A."/>
            <person name="Quail M.A."/>
            <person name="Weir W."/>
            <person name="Wastling J.M."/>
            <person name="Hall N."/>
            <person name="Willadsen P."/>
            <person name="Lingelbach K."/>
            <person name="Shiels B."/>
            <person name="Tait A."/>
            <person name="Berriman M."/>
            <person name="Allred D.R."/>
            <person name="Pain A."/>
        </authorList>
    </citation>
    <scope>NUCLEOTIDE SEQUENCE [LARGE SCALE GENOMIC DNA]</scope>
    <source>
        <strain evidence="2">Bond</strain>
    </source>
</reference>
<dbReference type="RefSeq" id="XP_012766583.1">
    <property type="nucleotide sequence ID" value="XM_012911129.1"/>
</dbReference>
<dbReference type="VEuPathDB" id="PiroplasmaDB:BBBOND_0107060"/>
<proteinExistence type="predicted"/>
<gene>
    <name evidence="1" type="ORF">BBBOND_0107060</name>
</gene>
<evidence type="ECO:0000313" key="2">
    <source>
        <dbReference type="Proteomes" id="UP000033188"/>
    </source>
</evidence>
<name>A0A061D2U3_BABBI</name>
<keyword evidence="2" id="KW-1185">Reference proteome</keyword>
<dbReference type="EMBL" id="LK391707">
    <property type="protein sequence ID" value="CDR94397.1"/>
    <property type="molecule type" value="Genomic_DNA"/>
</dbReference>
<dbReference type="Proteomes" id="UP000033188">
    <property type="component" value="Chromosome 1"/>
</dbReference>
<evidence type="ECO:0000313" key="1">
    <source>
        <dbReference type="EMBL" id="CDR94397.1"/>
    </source>
</evidence>
<dbReference type="OrthoDB" id="10452169at2759"/>
<dbReference type="GeneID" id="24562938"/>
<protein>
    <submittedName>
        <fullName evidence="1">Uncharacterized protein</fullName>
    </submittedName>
</protein>
<sequence length="171" mass="19198">MKTPTRKNLFGSSMLPDDLTHATDSYNVSLASRSSNPFYRATILDDDTLAQSSSARNSYDVLNSPSWRKKRSFQREIPTQSSVNSNKRSKMHHCTPVMNGALNEGISLPSGASVWRQHSYLLAKLSEHQQRADKVGVDIGLTYVQTLVDISLLLRDVDKCNMQLKEAFLLH</sequence>